<dbReference type="EMBL" id="OZ021742">
    <property type="protein sequence ID" value="CAK9327372.1"/>
    <property type="molecule type" value="Genomic_DNA"/>
</dbReference>
<dbReference type="SUPFAM" id="SSF48239">
    <property type="entry name" value="Terpenoid cyclases/Protein prenyltransferases"/>
    <property type="match status" value="1"/>
</dbReference>
<dbReference type="InterPro" id="IPR036965">
    <property type="entry name" value="Terpene_synth_N_sf"/>
</dbReference>
<dbReference type="InterPro" id="IPR008930">
    <property type="entry name" value="Terpenoid_cyclase/PrenylTrfase"/>
</dbReference>
<keyword evidence="3" id="KW-0456">Lyase</keyword>
<keyword evidence="6" id="KW-1185">Reference proteome</keyword>
<dbReference type="PANTHER" id="PTHR31225">
    <property type="entry name" value="OS04G0344100 PROTEIN-RELATED"/>
    <property type="match status" value="1"/>
</dbReference>
<evidence type="ECO:0000256" key="1">
    <source>
        <dbReference type="ARBA" id="ARBA00001946"/>
    </source>
</evidence>
<gene>
    <name evidence="5" type="ORF">CITCOLO1_LOCUS19749</name>
</gene>
<proteinExistence type="predicted"/>
<dbReference type="InterPro" id="IPR001906">
    <property type="entry name" value="Terpene_synth_N"/>
</dbReference>
<name>A0ABP0Z5F8_9ROSI</name>
<feature type="domain" description="Terpene synthase N-terminal" evidence="4">
    <location>
        <begin position="22"/>
        <end position="152"/>
    </location>
</feature>
<dbReference type="InterPro" id="IPR050148">
    <property type="entry name" value="Terpene_synthase-like"/>
</dbReference>
<dbReference type="Pfam" id="PF01397">
    <property type="entry name" value="Terpene_synth"/>
    <property type="match status" value="1"/>
</dbReference>
<dbReference type="PANTHER" id="PTHR31225:SF0">
    <property type="entry name" value="S-(+)-LINALOOL SYNTHASE, CHLOROPLASTIC"/>
    <property type="match status" value="1"/>
</dbReference>
<accession>A0ABP0Z5F8</accession>
<keyword evidence="2" id="KW-0460">Magnesium</keyword>
<evidence type="ECO:0000256" key="2">
    <source>
        <dbReference type="ARBA" id="ARBA00022842"/>
    </source>
</evidence>
<organism evidence="5 6">
    <name type="scientific">Citrullus colocynthis</name>
    <name type="common">colocynth</name>
    <dbReference type="NCBI Taxonomy" id="252529"/>
    <lineage>
        <taxon>Eukaryota</taxon>
        <taxon>Viridiplantae</taxon>
        <taxon>Streptophyta</taxon>
        <taxon>Embryophyta</taxon>
        <taxon>Tracheophyta</taxon>
        <taxon>Spermatophyta</taxon>
        <taxon>Magnoliopsida</taxon>
        <taxon>eudicotyledons</taxon>
        <taxon>Gunneridae</taxon>
        <taxon>Pentapetalae</taxon>
        <taxon>rosids</taxon>
        <taxon>fabids</taxon>
        <taxon>Cucurbitales</taxon>
        <taxon>Cucurbitaceae</taxon>
        <taxon>Benincaseae</taxon>
        <taxon>Citrullus</taxon>
    </lineage>
</organism>
<evidence type="ECO:0000313" key="6">
    <source>
        <dbReference type="Proteomes" id="UP001642487"/>
    </source>
</evidence>
<dbReference type="Gene3D" id="1.50.10.130">
    <property type="entry name" value="Terpene synthase, N-terminal domain"/>
    <property type="match status" value="1"/>
</dbReference>
<evidence type="ECO:0000313" key="5">
    <source>
        <dbReference type="EMBL" id="CAK9327372.1"/>
    </source>
</evidence>
<comment type="cofactor">
    <cofactor evidence="1">
        <name>Mg(2+)</name>
        <dbReference type="ChEBI" id="CHEBI:18420"/>
    </cofactor>
</comment>
<dbReference type="Proteomes" id="UP001642487">
    <property type="component" value="Chromosome 8"/>
</dbReference>
<evidence type="ECO:0000259" key="4">
    <source>
        <dbReference type="Pfam" id="PF01397"/>
    </source>
</evidence>
<protein>
    <recommendedName>
        <fullName evidence="4">Terpene synthase N-terminal domain-containing protein</fullName>
    </recommendedName>
</protein>
<evidence type="ECO:0000256" key="3">
    <source>
        <dbReference type="ARBA" id="ARBA00023239"/>
    </source>
</evidence>
<reference evidence="5 6" key="1">
    <citation type="submission" date="2024-03" db="EMBL/GenBank/DDBJ databases">
        <authorList>
            <person name="Gkanogiannis A."/>
            <person name="Becerra Lopez-Lavalle L."/>
        </authorList>
    </citation>
    <scope>NUCLEOTIDE SEQUENCE [LARGE SCALE GENOMIC DNA]</scope>
</reference>
<sequence length="217" mass="25283">MGEEFGLETPADKVKIIKEALSQTRDLCWECLEIIDAAQRLCIDNQFQEEIEAVLKRQYEFINANHFDGDMDLHKAALLFRLLRQQVYLVSADVFKIFLNEKGKFKEELKEDVNGLTSLYEASQLCIHGDEILEEAENFSRHCLKAWAVQNDNQPSAIFVLNTLAHPHHRSVPQFMVPNYFGDKQWTNKWLNILQDVARTDFLKKLNAYAKTKLPYF</sequence>